<gene>
    <name evidence="3" type="ORF">PC110_g10459</name>
</gene>
<evidence type="ECO:0000313" key="3">
    <source>
        <dbReference type="EMBL" id="RAW33221.1"/>
    </source>
</evidence>
<evidence type="ECO:0008006" key="5">
    <source>
        <dbReference type="Google" id="ProtNLM"/>
    </source>
</evidence>
<dbReference type="STRING" id="29920.A0A329S926"/>
<organism evidence="3 4">
    <name type="scientific">Phytophthora cactorum</name>
    <dbReference type="NCBI Taxonomy" id="29920"/>
    <lineage>
        <taxon>Eukaryota</taxon>
        <taxon>Sar</taxon>
        <taxon>Stramenopiles</taxon>
        <taxon>Oomycota</taxon>
        <taxon>Peronosporomycetes</taxon>
        <taxon>Peronosporales</taxon>
        <taxon>Peronosporaceae</taxon>
        <taxon>Phytophthora</taxon>
    </lineage>
</organism>
<dbReference type="PANTHER" id="PTHR46599">
    <property type="entry name" value="PIGGYBAC TRANSPOSABLE ELEMENT-DERIVED PROTEIN 4"/>
    <property type="match status" value="1"/>
</dbReference>
<evidence type="ECO:0000256" key="2">
    <source>
        <dbReference type="SAM" id="Phobius"/>
    </source>
</evidence>
<sequence length="254" mass="29490">MVRDYQRWMDGVDIHDQLRLQRCSLQMQTWCKKYYKSTFLGLVDVAIVNAYIIFREAQKRNADTPISHAEFLIQLHAEMFDLSEKDFAEHPTPQTTAVGEEPPPLPHGHEPQECPEYQVVNGVRKRRQRQCKVCSVLKRRVEERRATKYYCAACSKSDKARMYLCNRIWPQHYPGNAMSCYQIWHHKGGNGAKRPTPRCRRGFQSREAGETEAAGKRKRRRQSGDEVEEEDRDDEHSGSKAESSGDVEEANESE</sequence>
<dbReference type="VEuPathDB" id="FungiDB:PC110_g10459"/>
<keyword evidence="2" id="KW-0812">Transmembrane</keyword>
<dbReference type="PANTHER" id="PTHR46599:SF3">
    <property type="entry name" value="PIGGYBAC TRANSPOSABLE ELEMENT-DERIVED PROTEIN 4"/>
    <property type="match status" value="1"/>
</dbReference>
<protein>
    <recommendedName>
        <fullName evidence="5">PiggyBac transposable element-derived protein domain-containing protein</fullName>
    </recommendedName>
</protein>
<feature type="compositionally biased region" description="Acidic residues" evidence="1">
    <location>
        <begin position="245"/>
        <end position="254"/>
    </location>
</feature>
<comment type="caution">
    <text evidence="3">The sequence shown here is derived from an EMBL/GenBank/DDBJ whole genome shotgun (WGS) entry which is preliminary data.</text>
</comment>
<keyword evidence="2" id="KW-1133">Transmembrane helix</keyword>
<keyword evidence="4" id="KW-1185">Reference proteome</keyword>
<feature type="transmembrane region" description="Helical" evidence="2">
    <location>
        <begin position="34"/>
        <end position="54"/>
    </location>
</feature>
<dbReference type="OrthoDB" id="5945075at2759"/>
<keyword evidence="2" id="KW-0472">Membrane</keyword>
<dbReference type="Proteomes" id="UP000251314">
    <property type="component" value="Unassembled WGS sequence"/>
</dbReference>
<evidence type="ECO:0000313" key="4">
    <source>
        <dbReference type="Proteomes" id="UP000251314"/>
    </source>
</evidence>
<feature type="region of interest" description="Disordered" evidence="1">
    <location>
        <begin position="90"/>
        <end position="112"/>
    </location>
</feature>
<accession>A0A329S926</accession>
<reference evidence="3 4" key="1">
    <citation type="submission" date="2018-01" db="EMBL/GenBank/DDBJ databases">
        <title>Draft genome of the strawberry crown rot pathogen Phytophthora cactorum.</title>
        <authorList>
            <person name="Armitage A.D."/>
            <person name="Lysoe E."/>
            <person name="Nellist C.F."/>
            <person name="Harrison R.J."/>
            <person name="Brurberg M.B."/>
        </authorList>
    </citation>
    <scope>NUCLEOTIDE SEQUENCE [LARGE SCALE GENOMIC DNA]</scope>
    <source>
        <strain evidence="3 4">10300</strain>
    </source>
</reference>
<dbReference type="AlphaFoldDB" id="A0A329S926"/>
<name>A0A329S926_9STRA</name>
<evidence type="ECO:0000256" key="1">
    <source>
        <dbReference type="SAM" id="MobiDB-lite"/>
    </source>
</evidence>
<feature type="region of interest" description="Disordered" evidence="1">
    <location>
        <begin position="189"/>
        <end position="254"/>
    </location>
</feature>
<dbReference type="EMBL" id="MJFZ01000245">
    <property type="protein sequence ID" value="RAW33221.1"/>
    <property type="molecule type" value="Genomic_DNA"/>
</dbReference>
<proteinExistence type="predicted"/>